<proteinExistence type="predicted"/>
<dbReference type="Proteomes" id="UP000789525">
    <property type="component" value="Unassembled WGS sequence"/>
</dbReference>
<gene>
    <name evidence="1" type="ORF">ACOLOM_LOCUS11174</name>
</gene>
<evidence type="ECO:0000313" key="2">
    <source>
        <dbReference type="Proteomes" id="UP000789525"/>
    </source>
</evidence>
<dbReference type="EMBL" id="CAJVPT010039056">
    <property type="protein sequence ID" value="CAG8721818.1"/>
    <property type="molecule type" value="Genomic_DNA"/>
</dbReference>
<accession>A0ACA9PUW4</accession>
<feature type="non-terminal residue" evidence="1">
    <location>
        <position position="321"/>
    </location>
</feature>
<sequence length="321" mass="37001">MAHKILGSTNNDNFHNRIDIDCGLSEVGLLNTGLALNLNYERFQRMDYYWGKLEKDVELELPSWMKRYFMETTFLITASKSVCAMSNYYNTISQNKETSIHDSLIKESDEFLGCIIGYLNSIIWFSMIPKFVKYLPEISHYTNKTKKQVEWLKSSLLNIVKTQREEIDGKPDEELAPDMLKMFLTLNTSRDITKGVADGLNHHSMSDVEISLNLIEIITAGIDTSANSACYAIYMISKYPHVKEKFLKELDTVLGRGQNFQITYEGINKLAYCEAVIKEGIHKHRSNWTDPDVFNPNRFMDESHPDYKKEVYMFGGGSRKC</sequence>
<name>A0ACA9PUW4_9GLOM</name>
<keyword evidence="2" id="KW-1185">Reference proteome</keyword>
<comment type="caution">
    <text evidence="1">The sequence shown here is derived from an EMBL/GenBank/DDBJ whole genome shotgun (WGS) entry which is preliminary data.</text>
</comment>
<reference evidence="1" key="1">
    <citation type="submission" date="2021-06" db="EMBL/GenBank/DDBJ databases">
        <authorList>
            <person name="Kallberg Y."/>
            <person name="Tangrot J."/>
            <person name="Rosling A."/>
        </authorList>
    </citation>
    <scope>NUCLEOTIDE SEQUENCE</scope>
    <source>
        <strain evidence="1">CL356</strain>
    </source>
</reference>
<evidence type="ECO:0000313" key="1">
    <source>
        <dbReference type="EMBL" id="CAG8721818.1"/>
    </source>
</evidence>
<protein>
    <submittedName>
        <fullName evidence="1">3344_t:CDS:1</fullName>
    </submittedName>
</protein>
<organism evidence="1 2">
    <name type="scientific">Acaulospora colombiana</name>
    <dbReference type="NCBI Taxonomy" id="27376"/>
    <lineage>
        <taxon>Eukaryota</taxon>
        <taxon>Fungi</taxon>
        <taxon>Fungi incertae sedis</taxon>
        <taxon>Mucoromycota</taxon>
        <taxon>Glomeromycotina</taxon>
        <taxon>Glomeromycetes</taxon>
        <taxon>Diversisporales</taxon>
        <taxon>Acaulosporaceae</taxon>
        <taxon>Acaulospora</taxon>
    </lineage>
</organism>